<comment type="caution">
    <text evidence="1">The sequence shown here is derived from an EMBL/GenBank/DDBJ whole genome shotgun (WGS) entry which is preliminary data.</text>
</comment>
<dbReference type="RefSeq" id="WP_136014861.1">
    <property type="nucleotide sequence ID" value="NZ_CAOSYW010000008.1"/>
</dbReference>
<gene>
    <name evidence="1" type="ORF">E5356_16750</name>
</gene>
<protein>
    <submittedName>
        <fullName evidence="1">Uncharacterized protein</fullName>
    </submittedName>
</protein>
<name>A0A4S2AC34_9BACE</name>
<evidence type="ECO:0000313" key="2">
    <source>
        <dbReference type="Proteomes" id="UP000305751"/>
    </source>
</evidence>
<proteinExistence type="predicted"/>
<accession>A0A4S2AC34</accession>
<dbReference type="EMBL" id="SRZA01000074">
    <property type="protein sequence ID" value="TGX98408.1"/>
    <property type="molecule type" value="Genomic_DNA"/>
</dbReference>
<evidence type="ECO:0000313" key="1">
    <source>
        <dbReference type="EMBL" id="TGX98408.1"/>
    </source>
</evidence>
<dbReference type="AlphaFoldDB" id="A0A4S2AC34"/>
<organism evidence="1 2">
    <name type="scientific">Bacteroides acidifaciens</name>
    <dbReference type="NCBI Taxonomy" id="85831"/>
    <lineage>
        <taxon>Bacteria</taxon>
        <taxon>Pseudomonadati</taxon>
        <taxon>Bacteroidota</taxon>
        <taxon>Bacteroidia</taxon>
        <taxon>Bacteroidales</taxon>
        <taxon>Bacteroidaceae</taxon>
        <taxon>Bacteroides</taxon>
    </lineage>
</organism>
<keyword evidence="2" id="KW-1185">Reference proteome</keyword>
<dbReference type="Proteomes" id="UP000305751">
    <property type="component" value="Unassembled WGS sequence"/>
</dbReference>
<sequence>MKSIENIFSDNQGNQLMVALYFYDDNEKINTLKIPAEYVDIEIADINIEKMELDQPLCYVALSAMNRWLFDQFKSHPNAIFSFICSLDELNNNHKNMPPEQYRWKLFDALYQRFIKYNQNADIQTQDVIFGPDEYLSYTRTFYRTKHAPIIHVVGAHLKEKYN</sequence>
<reference evidence="1 2" key="1">
    <citation type="submission" date="2019-04" db="EMBL/GenBank/DDBJ databases">
        <title>Microbes associate with the intestines of laboratory mice.</title>
        <authorList>
            <person name="Navarre W."/>
            <person name="Wong E."/>
            <person name="Huang K."/>
            <person name="Tropini C."/>
            <person name="Ng K."/>
            <person name="Yu B."/>
        </authorList>
    </citation>
    <scope>NUCLEOTIDE SEQUENCE [LARGE SCALE GENOMIC DNA]</scope>
    <source>
        <strain evidence="1 2">NM70_E10</strain>
    </source>
</reference>